<evidence type="ECO:0000256" key="1">
    <source>
        <dbReference type="SAM" id="Coils"/>
    </source>
</evidence>
<dbReference type="PANTHER" id="PTHR16151">
    <property type="entry name" value="HAUS AUGMIN-LIKE COMPLEX SUBUNIT 6"/>
    <property type="match status" value="1"/>
</dbReference>
<dbReference type="GO" id="GO:0070652">
    <property type="term" value="C:HAUS complex"/>
    <property type="evidence" value="ECO:0007669"/>
    <property type="project" value="InterPro"/>
</dbReference>
<sequence length="935" mass="105192">MQSSTAPRPQPGWHKEHLWLALQALGFEPDSEAALTGKTMAHVTFGVSMFDKPNKDAFYVVFHFLFSKLDSTRCKEAFRYCWPPVDKKRDAEFRKVCCEWLRKISEDAGNGFPQVVASIFLSPGGPKFVHLLYHFVRYVMLQHIRKDGSNSYVSEALQVRIQDPQKALARNMGARYRYLQVLQRENFVITEYQRKAQILVKQIRELRSDCVALENQNRSGNVSTDRCRNEKVEKIRYMWNVIMQSLKTIEKEVEVVDLVVKGNVDQYCLDGSNVTLNIPDTLVARIENEMYRLQMENVYEAGKVNLITVIQLLNEALMIVKQERCQQNCKGVPLDLQYLAGKAKFEMDILTRLMNIRHKIKRENIVAIDKVIAETEKEWEKKWTKVLGKSPFGVYKLLDLQPSTFSHQPALEEEFSSILGQFAPCLPEELSKTPTKPITKDGALRKSFVDASIFTPTGRSHLSLRGQTPILKRRMSLNEQDFRTPSPYVKDGFLELTPKSAGNKRLSDTSWKAGSSLLAVSPSPCKKDPMSAARQQLAQQVADLIASESPRTSEGRAGELEDLLGMLSSDPFLSKKEIPRTPENLLSEIRSSWRKAIESESSDVVASSLEAQCLDSPSELDSAHCSQIDLSMACFMSTSHISDHNDSLDARFLPSTGTPVPQQLLTTTHNTNATNTSEKGLSLPIKKSVSETLALPVDKSKTCVFKIESPNMSVNNTLLISVPRDENTSEYVLSWDSSKMVDNGNSEDSSEVIQFGILHETLPDKLGNLSFNSDTSAETNEIVETRMLDLLLDKTQILTPERKMDIQSIRSRYEALKSTLFTSLTESGKSDKHTPSRFTKQKSESSLLLDTGSVFSPADRGLTLDLEYLMTPSNDRKLSLPQLISFSPAEDIHLNKDEFVDVFESQAVASMNKTFEFASDPLKSTDEGLGQLIQL</sequence>
<feature type="coiled-coil region" evidence="1">
    <location>
        <begin position="189"/>
        <end position="216"/>
    </location>
</feature>
<dbReference type="PANTHER" id="PTHR16151:SF2">
    <property type="entry name" value="HAUS AUGMIN-LIKE COMPLEX SUBUNIT 6"/>
    <property type="match status" value="1"/>
</dbReference>
<evidence type="ECO:0000313" key="4">
    <source>
        <dbReference type="Proteomes" id="UP001295444"/>
    </source>
</evidence>
<keyword evidence="4" id="KW-1185">Reference proteome</keyword>
<evidence type="ECO:0000313" key="3">
    <source>
        <dbReference type="EMBL" id="CAH2293946.1"/>
    </source>
</evidence>
<dbReference type="GO" id="GO:1990498">
    <property type="term" value="C:mitotic spindle microtubule"/>
    <property type="evidence" value="ECO:0007669"/>
    <property type="project" value="TreeGrafter"/>
</dbReference>
<dbReference type="Proteomes" id="UP001295444">
    <property type="component" value="Chromosome 05"/>
</dbReference>
<evidence type="ECO:0000259" key="2">
    <source>
        <dbReference type="Pfam" id="PF14661"/>
    </source>
</evidence>
<accession>A0AAD1SBN1</accession>
<name>A0AAD1SBN1_PELCU</name>
<feature type="domain" description="HAUS augmin-like complex subunit 6 N-terminal" evidence="2">
    <location>
        <begin position="18"/>
        <end position="240"/>
    </location>
</feature>
<dbReference type="AlphaFoldDB" id="A0AAD1SBN1"/>
<gene>
    <name evidence="3" type="ORF">PECUL_23A004438</name>
</gene>
<dbReference type="EMBL" id="OW240916">
    <property type="protein sequence ID" value="CAH2293946.1"/>
    <property type="molecule type" value="Genomic_DNA"/>
</dbReference>
<organism evidence="3 4">
    <name type="scientific">Pelobates cultripes</name>
    <name type="common">Western spadefoot toad</name>
    <dbReference type="NCBI Taxonomy" id="61616"/>
    <lineage>
        <taxon>Eukaryota</taxon>
        <taxon>Metazoa</taxon>
        <taxon>Chordata</taxon>
        <taxon>Craniata</taxon>
        <taxon>Vertebrata</taxon>
        <taxon>Euteleostomi</taxon>
        <taxon>Amphibia</taxon>
        <taxon>Batrachia</taxon>
        <taxon>Anura</taxon>
        <taxon>Pelobatoidea</taxon>
        <taxon>Pelobatidae</taxon>
        <taxon>Pelobates</taxon>
    </lineage>
</organism>
<dbReference type="GO" id="GO:0051225">
    <property type="term" value="P:spindle assembly"/>
    <property type="evidence" value="ECO:0007669"/>
    <property type="project" value="InterPro"/>
</dbReference>
<dbReference type="Pfam" id="PF14661">
    <property type="entry name" value="HAUS6_N"/>
    <property type="match status" value="1"/>
</dbReference>
<protein>
    <recommendedName>
        <fullName evidence="2">HAUS augmin-like complex subunit 6 N-terminal domain-containing protein</fullName>
    </recommendedName>
</protein>
<dbReference type="InterPro" id="IPR026797">
    <property type="entry name" value="HAUS_6"/>
</dbReference>
<dbReference type="InterPro" id="IPR028163">
    <property type="entry name" value="HAUS_6_N"/>
</dbReference>
<dbReference type="GO" id="GO:0008017">
    <property type="term" value="F:microtubule binding"/>
    <property type="evidence" value="ECO:0007669"/>
    <property type="project" value="TreeGrafter"/>
</dbReference>
<reference evidence="3" key="1">
    <citation type="submission" date="2022-03" db="EMBL/GenBank/DDBJ databases">
        <authorList>
            <person name="Alioto T."/>
            <person name="Alioto T."/>
            <person name="Gomez Garrido J."/>
        </authorList>
    </citation>
    <scope>NUCLEOTIDE SEQUENCE</scope>
</reference>
<proteinExistence type="predicted"/>
<keyword evidence="1" id="KW-0175">Coiled coil</keyword>